<dbReference type="OrthoDB" id="5304511at2759"/>
<organism evidence="2 3">
    <name type="scientific">Pochonia chlamydosporia 170</name>
    <dbReference type="NCBI Taxonomy" id="1380566"/>
    <lineage>
        <taxon>Eukaryota</taxon>
        <taxon>Fungi</taxon>
        <taxon>Dikarya</taxon>
        <taxon>Ascomycota</taxon>
        <taxon>Pezizomycotina</taxon>
        <taxon>Sordariomycetes</taxon>
        <taxon>Hypocreomycetidae</taxon>
        <taxon>Hypocreales</taxon>
        <taxon>Clavicipitaceae</taxon>
        <taxon>Pochonia</taxon>
    </lineage>
</organism>
<comment type="caution">
    <text evidence="2">The sequence shown here is derived from an EMBL/GenBank/DDBJ whole genome shotgun (WGS) entry which is preliminary data.</text>
</comment>
<keyword evidence="3" id="KW-1185">Reference proteome</keyword>
<feature type="compositionally biased region" description="Basic and acidic residues" evidence="1">
    <location>
        <begin position="48"/>
        <end position="63"/>
    </location>
</feature>
<gene>
    <name evidence="2" type="ORF">VFPPC_08569</name>
</gene>
<dbReference type="STRING" id="1380566.A0A179FPX5"/>
<evidence type="ECO:0000313" key="2">
    <source>
        <dbReference type="EMBL" id="OAQ67123.1"/>
    </source>
</evidence>
<accession>A0A179FPX5</accession>
<dbReference type="AlphaFoldDB" id="A0A179FPX5"/>
<protein>
    <recommendedName>
        <fullName evidence="4">F-box domain-containing protein</fullName>
    </recommendedName>
</protein>
<reference evidence="2 3" key="1">
    <citation type="journal article" date="2016" name="PLoS Pathog.">
        <title>Biosynthesis of antibiotic leucinostatins in bio-control fungus Purpureocillium lilacinum and their inhibition on phytophthora revealed by genome mining.</title>
        <authorList>
            <person name="Wang G."/>
            <person name="Liu Z."/>
            <person name="Lin R."/>
            <person name="Li E."/>
            <person name="Mao Z."/>
            <person name="Ling J."/>
            <person name="Yang Y."/>
            <person name="Yin W.B."/>
            <person name="Xie B."/>
        </authorList>
    </citation>
    <scope>NUCLEOTIDE SEQUENCE [LARGE SCALE GENOMIC DNA]</scope>
    <source>
        <strain evidence="2">170</strain>
    </source>
</reference>
<evidence type="ECO:0008006" key="4">
    <source>
        <dbReference type="Google" id="ProtNLM"/>
    </source>
</evidence>
<evidence type="ECO:0000256" key="1">
    <source>
        <dbReference type="SAM" id="MobiDB-lite"/>
    </source>
</evidence>
<dbReference type="EMBL" id="LSBJ02000004">
    <property type="protein sequence ID" value="OAQ67123.1"/>
    <property type="molecule type" value="Genomic_DNA"/>
</dbReference>
<dbReference type="RefSeq" id="XP_018144210.1">
    <property type="nucleotide sequence ID" value="XM_018287252.1"/>
</dbReference>
<sequence>MKTILLRLKKLLGPSRLQQSPLSVPRAKCTNVTADKPRAGFDNWVAGHPRDEHAEDPSHESRLESLPPEVHRILLSTLPLNELRALVLSSPTIHERYLLDRRYLLCRSLENTLGSVSVDAYAVFQSSSAEFAKPRTREVIRGSLTLYLDWRNAPQQAKLPKELTEQEAITGEDGGLQSHAPLSCTEQTRLMRALYRFQLSCNLFGRGHFASTLQPPLRFEAVDILSMFLCLFEPWEAEEIGCINMFAKEKYDQVFIDIRRDVHEENPKFDGRRPPTPEGAFDFDNSWVRQGLLQGTISRGLELLHSLLLKHRNHDELVSFMQEEISWSLGNILDDAFGETPQFLRRHRKISPRDKKQFRREPLPFMGENDSLRLLPPLAWTVIWHGTYSNLFGHYVQDAIRRWGYVMWDAVRMARTNAKEVLMRQWKAYWRLGDPRDHFL</sequence>
<dbReference type="KEGG" id="pchm:VFPPC_08569"/>
<dbReference type="Proteomes" id="UP000078397">
    <property type="component" value="Unassembled WGS sequence"/>
</dbReference>
<evidence type="ECO:0000313" key="3">
    <source>
        <dbReference type="Proteomes" id="UP000078397"/>
    </source>
</evidence>
<dbReference type="GeneID" id="28851246"/>
<proteinExistence type="predicted"/>
<name>A0A179FPX5_METCM</name>
<feature type="region of interest" description="Disordered" evidence="1">
    <location>
        <begin position="40"/>
        <end position="63"/>
    </location>
</feature>